<evidence type="ECO:0000313" key="4">
    <source>
        <dbReference type="Proteomes" id="UP000676336"/>
    </source>
</evidence>
<dbReference type="AlphaFoldDB" id="A0A8S3BRY5"/>
<dbReference type="EMBL" id="CAJOBI010159865">
    <property type="protein sequence ID" value="CAF4846644.1"/>
    <property type="molecule type" value="Genomic_DNA"/>
</dbReference>
<evidence type="ECO:0000313" key="1">
    <source>
        <dbReference type="EMBL" id="CAF4430678.1"/>
    </source>
</evidence>
<dbReference type="EMBL" id="CAJOBH010062246">
    <property type="protein sequence ID" value="CAF4430678.1"/>
    <property type="molecule type" value="Genomic_DNA"/>
</dbReference>
<organism evidence="3 4">
    <name type="scientific">Rotaria magnacalcarata</name>
    <dbReference type="NCBI Taxonomy" id="392030"/>
    <lineage>
        <taxon>Eukaryota</taxon>
        <taxon>Metazoa</taxon>
        <taxon>Spiralia</taxon>
        <taxon>Gnathifera</taxon>
        <taxon>Rotifera</taxon>
        <taxon>Eurotatoria</taxon>
        <taxon>Bdelloidea</taxon>
        <taxon>Philodinida</taxon>
        <taxon>Philodinidae</taxon>
        <taxon>Rotaria</taxon>
    </lineage>
</organism>
<dbReference type="EMBL" id="CAJOBI010150018">
    <property type="protein sequence ID" value="CAF4807042.1"/>
    <property type="molecule type" value="Genomic_DNA"/>
</dbReference>
<name>A0A8S3BRY5_9BILA</name>
<accession>A0A8S3BRY5</accession>
<gene>
    <name evidence="1" type="ORF">BYL167_LOCUS32886</name>
    <name evidence="2" type="ORF">SMN809_LOCUS47432</name>
    <name evidence="3" type="ORF">SMN809_LOCUS49190</name>
</gene>
<evidence type="ECO:0000313" key="2">
    <source>
        <dbReference type="EMBL" id="CAF4807042.1"/>
    </source>
</evidence>
<feature type="non-terminal residue" evidence="3">
    <location>
        <position position="1"/>
    </location>
</feature>
<protein>
    <submittedName>
        <fullName evidence="3">Uncharacterized protein</fullName>
    </submittedName>
</protein>
<dbReference type="Proteomes" id="UP000676336">
    <property type="component" value="Unassembled WGS sequence"/>
</dbReference>
<sequence>LHSSREYNALKAILQIAPNLSELFIAFDNLFPILDDKDTCQILENRIFHLLILRSAPAAPTQLTEQFVPHLRTIFTRLRH</sequence>
<evidence type="ECO:0000313" key="3">
    <source>
        <dbReference type="EMBL" id="CAF4846644.1"/>
    </source>
</evidence>
<proteinExistence type="predicted"/>
<reference evidence="3" key="1">
    <citation type="submission" date="2021-02" db="EMBL/GenBank/DDBJ databases">
        <authorList>
            <person name="Nowell W R."/>
        </authorList>
    </citation>
    <scope>NUCLEOTIDE SEQUENCE</scope>
</reference>
<feature type="non-terminal residue" evidence="3">
    <location>
        <position position="80"/>
    </location>
</feature>
<comment type="caution">
    <text evidence="3">The sequence shown here is derived from an EMBL/GenBank/DDBJ whole genome shotgun (WGS) entry which is preliminary data.</text>
</comment>
<dbReference type="Proteomes" id="UP000681967">
    <property type="component" value="Unassembled WGS sequence"/>
</dbReference>